<keyword evidence="6 8" id="KW-0539">Nucleus</keyword>
<dbReference type="InterPro" id="IPR019313">
    <property type="entry name" value="Mediator_Med17"/>
</dbReference>
<comment type="similarity">
    <text evidence="2 8">Belongs to the Mediator complex subunit 17 family.</text>
</comment>
<proteinExistence type="inferred from homology"/>
<evidence type="ECO:0000256" key="4">
    <source>
        <dbReference type="ARBA" id="ARBA00023015"/>
    </source>
</evidence>
<dbReference type="Proteomes" id="UP000014074">
    <property type="component" value="Unassembled WGS sequence"/>
</dbReference>
<dbReference type="Pfam" id="PF10156">
    <property type="entry name" value="Med17"/>
    <property type="match status" value="2"/>
</dbReference>
<dbReference type="AlphaFoldDB" id="R8BI45"/>
<dbReference type="GO" id="GO:0003712">
    <property type="term" value="F:transcription coregulator activity"/>
    <property type="evidence" value="ECO:0007669"/>
    <property type="project" value="InterPro"/>
</dbReference>
<sequence>MASAPQKPFSLRPWPHGDRKPKNLGEFIARVNAERGGFRTVTEESLRKEIEAQENGVDETNGADEMDLDSEDEAESTNIKLEDIVEARNEVIKNAEVAHQNAMLALDFVSLLLTKEIPNQARTTLSNALRDHVGLGTLGATKLATSNLSEARLQDNKMVSTGWKFTDIDRTVNSVLTSASRLQKEISLETKYWAEVLAVSDSGWAVSRVPNERHTLGVREEGTVDLDCGRTIGESQRLLVTIEKNGKVVGRSSLPKPLPSDAALQDRVLEARDTIFNQELWHEINREGRSLLSYNVRLEESSITYDMEEDTKVIFSLQALGDEMDHSQDKHSEDGQAASISVMLNLLLSYAHEQNNHRRSQPSAIARFQSSIPPPYALLRPIIAHLQHGRTLAKATKFISDLTTILQSAGISTAHYKLTEPPISPSMARNTPGSRSLPSEALIHTLLEPLKFQFQLVITPEAQLLIHGQTTFFPIVTTMYQIRLLPPSVPSNQDASPSYNTLASSFPPTDAREGYPDLRDVIYYVRQATARALTDHLEASVYEWTSAADGTAEETKDEDTDDGARDEPKTWIKTIKGTVLQNPAKTHELIVEVANEGDEDLVDEPAPETDDLQPLELRLYGVWQAGGKANKKKWAWNIKDASKSAEQKNLVDAAKAVVKGQVD</sequence>
<feature type="compositionally biased region" description="Acidic residues" evidence="9">
    <location>
        <begin position="61"/>
        <end position="75"/>
    </location>
</feature>
<feature type="region of interest" description="Disordered" evidence="9">
    <location>
        <begin position="42"/>
        <end position="76"/>
    </location>
</feature>
<gene>
    <name evidence="8" type="primary">MED17</name>
    <name evidence="10" type="ORF">UCRPA7_5396</name>
</gene>
<evidence type="ECO:0000256" key="5">
    <source>
        <dbReference type="ARBA" id="ARBA00023163"/>
    </source>
</evidence>
<organism evidence="10 11">
    <name type="scientific">Phaeoacremonium minimum (strain UCR-PA7)</name>
    <name type="common">Esca disease fungus</name>
    <name type="synonym">Togninia minima</name>
    <dbReference type="NCBI Taxonomy" id="1286976"/>
    <lineage>
        <taxon>Eukaryota</taxon>
        <taxon>Fungi</taxon>
        <taxon>Dikarya</taxon>
        <taxon>Ascomycota</taxon>
        <taxon>Pezizomycotina</taxon>
        <taxon>Sordariomycetes</taxon>
        <taxon>Sordariomycetidae</taxon>
        <taxon>Togniniales</taxon>
        <taxon>Togniniaceae</taxon>
        <taxon>Phaeoacremonium</taxon>
    </lineage>
</organism>
<reference evidence="11" key="1">
    <citation type="journal article" date="2013" name="Genome Announc.">
        <title>Draft genome sequence of the ascomycete Phaeoacremonium aleophilum strain UCR-PA7, a causal agent of the esca disease complex in grapevines.</title>
        <authorList>
            <person name="Blanco-Ulate B."/>
            <person name="Rolshausen P."/>
            <person name="Cantu D."/>
        </authorList>
    </citation>
    <scope>NUCLEOTIDE SEQUENCE [LARGE SCALE GENOMIC DNA]</scope>
    <source>
        <strain evidence="11">UCR-PA7</strain>
    </source>
</reference>
<keyword evidence="5 8" id="KW-0804">Transcription</keyword>
<keyword evidence="8" id="KW-0010">Activator</keyword>
<dbReference type="PANTHER" id="PTHR13114:SF7">
    <property type="entry name" value="MEDIATOR OF RNA POLYMERASE II TRANSCRIPTION SUBUNIT 17"/>
    <property type="match status" value="1"/>
</dbReference>
<comment type="subunit">
    <text evidence="8">Component of the Mediator complex.</text>
</comment>
<dbReference type="GeneID" id="19325946"/>
<dbReference type="Gene3D" id="6.10.250.2620">
    <property type="match status" value="1"/>
</dbReference>
<evidence type="ECO:0000256" key="6">
    <source>
        <dbReference type="ARBA" id="ARBA00023242"/>
    </source>
</evidence>
<feature type="compositionally biased region" description="Basic and acidic residues" evidence="9">
    <location>
        <begin position="42"/>
        <end position="51"/>
    </location>
</feature>
<evidence type="ECO:0000256" key="9">
    <source>
        <dbReference type="SAM" id="MobiDB-lite"/>
    </source>
</evidence>
<evidence type="ECO:0000313" key="11">
    <source>
        <dbReference type="Proteomes" id="UP000014074"/>
    </source>
</evidence>
<protein>
    <recommendedName>
        <fullName evidence="3 8">Mediator of RNA polymerase II transcription subunit 17</fullName>
    </recommendedName>
    <alternativeName>
        <fullName evidence="7 8">Mediator complex subunit 17</fullName>
    </alternativeName>
</protein>
<dbReference type="GO" id="GO:0070847">
    <property type="term" value="C:core mediator complex"/>
    <property type="evidence" value="ECO:0007669"/>
    <property type="project" value="TreeGrafter"/>
</dbReference>
<evidence type="ECO:0000256" key="3">
    <source>
        <dbReference type="ARBA" id="ARBA00019610"/>
    </source>
</evidence>
<name>R8BI45_PHAM7</name>
<accession>R8BI45</accession>
<comment type="function">
    <text evidence="8">Component of the Mediator complex, a coactivator involved in the regulated transcription of nearly all RNA polymerase II-dependent genes. Mediator functions as a bridge to convey information from gene-specific regulatory proteins to the basal RNA polymerase II transcription machinery. Mediator is recruited to promoters by direct interactions with regulatory proteins and serves as a scaffold for the assembly of a functional preinitiation complex with RNA polymerase II and the general transcription factors.</text>
</comment>
<keyword evidence="4 8" id="KW-0805">Transcription regulation</keyword>
<comment type="subcellular location">
    <subcellularLocation>
        <location evidence="1 8">Nucleus</location>
    </subcellularLocation>
</comment>
<dbReference type="PANTHER" id="PTHR13114">
    <property type="entry name" value="MEDIATOR OF RNA POLYMERASE II TRANSCRIPTION SUBUNIT 17"/>
    <property type="match status" value="1"/>
</dbReference>
<evidence type="ECO:0000256" key="1">
    <source>
        <dbReference type="ARBA" id="ARBA00004123"/>
    </source>
</evidence>
<dbReference type="HOGENOM" id="CLU_015164_0_0_1"/>
<evidence type="ECO:0000256" key="8">
    <source>
        <dbReference type="RuleBase" id="RU364140"/>
    </source>
</evidence>
<evidence type="ECO:0000313" key="10">
    <source>
        <dbReference type="EMBL" id="EON98981.1"/>
    </source>
</evidence>
<dbReference type="OrthoDB" id="5319830at2759"/>
<evidence type="ECO:0000256" key="7">
    <source>
        <dbReference type="ARBA" id="ARBA00032014"/>
    </source>
</evidence>
<feature type="region of interest" description="Disordered" evidence="9">
    <location>
        <begin position="1"/>
        <end position="22"/>
    </location>
</feature>
<dbReference type="KEGG" id="tmn:UCRPA7_5396"/>
<dbReference type="eggNOG" id="ENOG502QS9H">
    <property type="taxonomic scope" value="Eukaryota"/>
</dbReference>
<dbReference type="RefSeq" id="XP_007916134.1">
    <property type="nucleotide sequence ID" value="XM_007917943.1"/>
</dbReference>
<dbReference type="GO" id="GO:0016592">
    <property type="term" value="C:mediator complex"/>
    <property type="evidence" value="ECO:0007669"/>
    <property type="project" value="InterPro"/>
</dbReference>
<keyword evidence="11" id="KW-1185">Reference proteome</keyword>
<dbReference type="GO" id="GO:0006357">
    <property type="term" value="P:regulation of transcription by RNA polymerase II"/>
    <property type="evidence" value="ECO:0007669"/>
    <property type="project" value="InterPro"/>
</dbReference>
<evidence type="ECO:0000256" key="2">
    <source>
        <dbReference type="ARBA" id="ARBA00005635"/>
    </source>
</evidence>
<dbReference type="EMBL" id="KB933181">
    <property type="protein sequence ID" value="EON98981.1"/>
    <property type="molecule type" value="Genomic_DNA"/>
</dbReference>